<feature type="domain" description="6-hydroxymethylpterin diphosphokinase MptE-like" evidence="1">
    <location>
        <begin position="537"/>
        <end position="708"/>
    </location>
</feature>
<dbReference type="PANTHER" id="PTHR41786:SF1">
    <property type="entry name" value="6-HYDROXYMETHYLPTERIN DIPHOSPHOKINASE MPTE-LIKE DOMAIN-CONTAINING PROTEIN"/>
    <property type="match status" value="1"/>
</dbReference>
<keyword evidence="3" id="KW-0808">Transferase</keyword>
<dbReference type="InterPro" id="IPR045376">
    <property type="entry name" value="Maf_N"/>
</dbReference>
<dbReference type="KEGG" id="smaa:IT774_12460"/>
<dbReference type="Pfam" id="PF20157">
    <property type="entry name" value="Maf_flag10_N"/>
    <property type="match status" value="2"/>
</dbReference>
<dbReference type="Proteomes" id="UP000595095">
    <property type="component" value="Chromosome"/>
</dbReference>
<keyword evidence="4" id="KW-1185">Reference proteome</keyword>
<evidence type="ECO:0000313" key="3">
    <source>
        <dbReference type="EMBL" id="QPG04961.1"/>
    </source>
</evidence>
<gene>
    <name evidence="3" type="ORF">IT774_12460</name>
</gene>
<name>A0A7S9DVZ1_9ALTE</name>
<evidence type="ECO:0000259" key="1">
    <source>
        <dbReference type="Pfam" id="PF01973"/>
    </source>
</evidence>
<proteinExistence type="predicted"/>
<dbReference type="Pfam" id="PF01973">
    <property type="entry name" value="MptE-like"/>
    <property type="match status" value="1"/>
</dbReference>
<sequence>MLKNIHLHVDVEESRQHAVEQQAAEFMASRKRQNISALQRYMPNLLQYLQAPVQSSVSLLCNKHGEINLIDYQSGRVFYSEFPRQEAQRQVQQFAQNPLYVPLAGTVDTTPRDYKLLHGLDSPVAHRYRSAKPVAGTIEVLVVLGLGLGYHIEELIKQYDIRHLIIYEPEPDRLKYSLTIADWKAILQQAQSKHTGIYLQAGNSGADLSAHIRELSEHVNIEGFYLYQHYPDRVFNQLAEMLATHTWQDFSQLMPGSVEHRANENYVSVWQGHNQYQQWSTEALDTARFNDNIAAFRQYFPAMAKEFENYTPLHWQPMANAEGEVNVFHKNTLAGLYSDHPRQDCNASLQNFARRPHKDSLVLGYSGNKLRSYLHYQLVEKVQHVLNDLEETKGELPATIRSMIMFGMGVGYQLPSLYTDYQVEKLFICEPNRDYFFASLYAIDWAAILKQIDDNDGRIYLNIGDDGSNLVHDLLMQFHTIGPYVLASTYFYQSYHNDALSNAIVQLREQLRVIISMGDYFDHSRYGIAHTQWAIKHNTPFLKAAAKSQLSQEMRETPVFIIGNGPSLDALMPLVKEYQHRAIVISCGTALQSLHRNGITPHFHAEIETNRATFDWACRVGDFDYLKQISLLSCNGMHPDTCELYKDVFFAFKEGESATVSITELYPKHEWAVLGKAYPTVTNFAIDFITQAGFEQLYLFGTDMGFVDKNHHHSKASGYYENGQPTYDYSKENNTSLVIPGNLRPWVNTKYEFKVSKSVIEQALAASAVEAYNLNDGAKIAGANALPPENLLVLSSENAVTQTLHHFKQHAFETIEPEGFADRFHQRYRSDKLAEELAEFRELVQSVPQDRAKAHAWVEQQRQFTIDSFKQHQSLLYFYLTGTVNYINSALMKTLNITDEALSMQAFGSIASAWNETLEHIEHALTQCQYHFDGISSYPRERRVQLFQKKLSHMTSFQIIPARLSRLNQFISLGQSNISPGANPAKVCQKNILFIDDLPDPDRGDWVIGRADCIVVKAFPTLEKLLRNGLSHRLIYLPGDFRLAGHPVNCNDMARVTAAAYIAMEDQTPKVVVPLLGRCINSLSEERFFDTEFFNRFHAYRATDQLWFTAEELPSECHKTILGERLSYIHKLSASDFSTPLLTPEKFMMRWEQNKSLLEEVK</sequence>
<accession>A0A7S9DVZ1</accession>
<reference evidence="3 4" key="1">
    <citation type="submission" date="2020-11" db="EMBL/GenBank/DDBJ databases">
        <title>Complete genome sequence for Salinimonas sp. strain G2-b.</title>
        <authorList>
            <person name="Park S.-J."/>
        </authorList>
    </citation>
    <scope>NUCLEOTIDE SEQUENCE [LARGE SCALE GENOMIC DNA]</scope>
    <source>
        <strain evidence="3 4">G2-b</strain>
    </source>
</reference>
<evidence type="ECO:0000313" key="4">
    <source>
        <dbReference type="Proteomes" id="UP000595095"/>
    </source>
</evidence>
<organism evidence="3 4">
    <name type="scientific">Salinimonas marina</name>
    <dbReference type="NCBI Taxonomy" id="2785918"/>
    <lineage>
        <taxon>Bacteria</taxon>
        <taxon>Pseudomonadati</taxon>
        <taxon>Pseudomonadota</taxon>
        <taxon>Gammaproteobacteria</taxon>
        <taxon>Alteromonadales</taxon>
        <taxon>Alteromonadaceae</taxon>
        <taxon>Alteromonas/Salinimonas group</taxon>
        <taxon>Salinimonas</taxon>
    </lineage>
</organism>
<feature type="domain" description="Glycosyltransferase Maf N-terminal" evidence="2">
    <location>
        <begin position="288"/>
        <end position="516"/>
    </location>
</feature>
<dbReference type="EMBL" id="CP064795">
    <property type="protein sequence ID" value="QPG04961.1"/>
    <property type="molecule type" value="Genomic_DNA"/>
</dbReference>
<protein>
    <submittedName>
        <fullName evidence="3">Motility associated factor glycosyltransferase family protein</fullName>
    </submittedName>
</protein>
<dbReference type="InterPro" id="IPR002826">
    <property type="entry name" value="MptE-like"/>
</dbReference>
<dbReference type="GO" id="GO:0016740">
    <property type="term" value="F:transferase activity"/>
    <property type="evidence" value="ECO:0007669"/>
    <property type="project" value="UniProtKB-KW"/>
</dbReference>
<evidence type="ECO:0000259" key="2">
    <source>
        <dbReference type="Pfam" id="PF20157"/>
    </source>
</evidence>
<dbReference type="AlphaFoldDB" id="A0A7S9DVZ1"/>
<dbReference type="PANTHER" id="PTHR41786">
    <property type="entry name" value="MOTILITY ACCESSORY FACTOR MAF"/>
    <property type="match status" value="1"/>
</dbReference>
<feature type="domain" description="Glycosyltransferase Maf N-terminal" evidence="2">
    <location>
        <begin position="33"/>
        <end position="245"/>
    </location>
</feature>
<dbReference type="RefSeq" id="WP_195810052.1">
    <property type="nucleotide sequence ID" value="NZ_CP064795.1"/>
</dbReference>